<reference evidence="2" key="1">
    <citation type="submission" date="2023-04" db="EMBL/GenBank/DDBJ databases">
        <title>Phytophthora fragariaefolia NBRC 109709.</title>
        <authorList>
            <person name="Ichikawa N."/>
            <person name="Sato H."/>
            <person name="Tonouchi N."/>
        </authorList>
    </citation>
    <scope>NUCLEOTIDE SEQUENCE</scope>
    <source>
        <strain evidence="2">NBRC 109709</strain>
    </source>
</reference>
<organism evidence="2 3">
    <name type="scientific">Phytophthora fragariaefolia</name>
    <dbReference type="NCBI Taxonomy" id="1490495"/>
    <lineage>
        <taxon>Eukaryota</taxon>
        <taxon>Sar</taxon>
        <taxon>Stramenopiles</taxon>
        <taxon>Oomycota</taxon>
        <taxon>Peronosporomycetes</taxon>
        <taxon>Peronosporales</taxon>
        <taxon>Peronosporaceae</taxon>
        <taxon>Phytophthora</taxon>
    </lineage>
</organism>
<gene>
    <name evidence="2" type="ORF">Pfra01_000070000</name>
</gene>
<evidence type="ECO:0000256" key="1">
    <source>
        <dbReference type="SAM" id="MobiDB-lite"/>
    </source>
</evidence>
<accession>A0A9W6WTZ8</accession>
<feature type="region of interest" description="Disordered" evidence="1">
    <location>
        <begin position="1"/>
        <end position="20"/>
    </location>
</feature>
<proteinExistence type="predicted"/>
<keyword evidence="3" id="KW-1185">Reference proteome</keyword>
<name>A0A9W6WTZ8_9STRA</name>
<evidence type="ECO:0000313" key="3">
    <source>
        <dbReference type="Proteomes" id="UP001165121"/>
    </source>
</evidence>
<dbReference type="AlphaFoldDB" id="A0A9W6WTZ8"/>
<sequence>MSSTRKSSLNSTGSPSSRCNFSRSAINSAQAMQLSLGSNPLARNPLGIVSEESSPHAFSTQMQIVVRVGRLCISGVLEPVACLILAFMSSCQHWRSFAFNGKFHDYWLQNGRGVRRDLEQEGVDGRCVALDQVRPVPTKVVPQKQHGLLWDTTAKIELQKYNGQCLIPPT</sequence>
<comment type="caution">
    <text evidence="2">The sequence shown here is derived from an EMBL/GenBank/DDBJ whole genome shotgun (WGS) entry which is preliminary data.</text>
</comment>
<evidence type="ECO:0000313" key="2">
    <source>
        <dbReference type="EMBL" id="GMF16146.1"/>
    </source>
</evidence>
<dbReference type="Proteomes" id="UP001165121">
    <property type="component" value="Unassembled WGS sequence"/>
</dbReference>
<protein>
    <submittedName>
        <fullName evidence="2">Unnamed protein product</fullName>
    </submittedName>
</protein>
<dbReference type="EMBL" id="BSXT01000055">
    <property type="protein sequence ID" value="GMF16146.1"/>
    <property type="molecule type" value="Genomic_DNA"/>
</dbReference>